<gene>
    <name evidence="1" type="ORF">Taro_014618</name>
</gene>
<dbReference type="Proteomes" id="UP000652761">
    <property type="component" value="Unassembled WGS sequence"/>
</dbReference>
<sequence length="82" mass="9234">MDGNRQVPDGHGRSEVSAQSLTINSYSFQYSETYNGTAKQMKSLMENKVAEFIQTHVEGLDNSMNLGTVNEEEAYHSRDEET</sequence>
<comment type="caution">
    <text evidence="1">The sequence shown here is derived from an EMBL/GenBank/DDBJ whole genome shotgun (WGS) entry which is preliminary data.</text>
</comment>
<evidence type="ECO:0000313" key="2">
    <source>
        <dbReference type="Proteomes" id="UP000652761"/>
    </source>
</evidence>
<keyword evidence="2" id="KW-1185">Reference proteome</keyword>
<organism evidence="1 2">
    <name type="scientific">Colocasia esculenta</name>
    <name type="common">Wild taro</name>
    <name type="synonym">Arum esculentum</name>
    <dbReference type="NCBI Taxonomy" id="4460"/>
    <lineage>
        <taxon>Eukaryota</taxon>
        <taxon>Viridiplantae</taxon>
        <taxon>Streptophyta</taxon>
        <taxon>Embryophyta</taxon>
        <taxon>Tracheophyta</taxon>
        <taxon>Spermatophyta</taxon>
        <taxon>Magnoliopsida</taxon>
        <taxon>Liliopsida</taxon>
        <taxon>Araceae</taxon>
        <taxon>Aroideae</taxon>
        <taxon>Colocasieae</taxon>
        <taxon>Colocasia</taxon>
    </lineage>
</organism>
<dbReference type="AlphaFoldDB" id="A0A843UQP3"/>
<accession>A0A843UQP3</accession>
<dbReference type="EMBL" id="NMUH01000613">
    <property type="protein sequence ID" value="MQL82149.1"/>
    <property type="molecule type" value="Genomic_DNA"/>
</dbReference>
<protein>
    <submittedName>
        <fullName evidence="1">Uncharacterized protein</fullName>
    </submittedName>
</protein>
<name>A0A843UQP3_COLES</name>
<evidence type="ECO:0000313" key="1">
    <source>
        <dbReference type="EMBL" id="MQL82149.1"/>
    </source>
</evidence>
<reference evidence="1" key="1">
    <citation type="submission" date="2017-07" db="EMBL/GenBank/DDBJ databases">
        <title>Taro Niue Genome Assembly and Annotation.</title>
        <authorList>
            <person name="Atibalentja N."/>
            <person name="Keating K."/>
            <person name="Fields C.J."/>
        </authorList>
    </citation>
    <scope>NUCLEOTIDE SEQUENCE</scope>
    <source>
        <strain evidence="1">Niue_2</strain>
        <tissue evidence="1">Leaf</tissue>
    </source>
</reference>
<proteinExistence type="predicted"/>